<evidence type="ECO:0000256" key="4">
    <source>
        <dbReference type="ARBA" id="ARBA00022692"/>
    </source>
</evidence>
<dbReference type="GO" id="GO:0005886">
    <property type="term" value="C:plasma membrane"/>
    <property type="evidence" value="ECO:0007669"/>
    <property type="project" value="UniProtKB-SubCell"/>
</dbReference>
<evidence type="ECO:0000256" key="11">
    <source>
        <dbReference type="ARBA" id="ARBA00037847"/>
    </source>
</evidence>
<dbReference type="InterPro" id="IPR050059">
    <property type="entry name" value="ATP_synthase_B_chain"/>
</dbReference>
<evidence type="ECO:0000256" key="5">
    <source>
        <dbReference type="ARBA" id="ARBA00022781"/>
    </source>
</evidence>
<name>A0A0R2QDV4_9ACTN</name>
<reference evidence="15 16" key="1">
    <citation type="submission" date="2015-10" db="EMBL/GenBank/DDBJ databases">
        <title>Metagenome-Assembled Genomes uncover a global brackish microbiome.</title>
        <authorList>
            <person name="Hugerth L.W."/>
            <person name="Larsson J."/>
            <person name="Alneberg J."/>
            <person name="Lindh M.V."/>
            <person name="Legrand C."/>
            <person name="Pinhassi J."/>
            <person name="Andersson A.F."/>
        </authorList>
    </citation>
    <scope>NUCLEOTIDE SEQUENCE [LARGE SCALE GENOMIC DNA]</scope>
    <source>
        <strain evidence="15">BACL6 MAG-120924-bin43</strain>
    </source>
</reference>
<dbReference type="GO" id="GO:0012505">
    <property type="term" value="C:endomembrane system"/>
    <property type="evidence" value="ECO:0007669"/>
    <property type="project" value="UniProtKB-SubCell"/>
</dbReference>
<protein>
    <recommendedName>
        <fullName evidence="12">ATP synthase subunit b</fullName>
    </recommendedName>
    <alternativeName>
        <fullName evidence="12">ATP synthase F(0) sector subunit b</fullName>
    </alternativeName>
    <alternativeName>
        <fullName evidence="12">ATPase subunit I</fullName>
    </alternativeName>
    <alternativeName>
        <fullName evidence="12">F-type ATPase subunit b</fullName>
        <shortName evidence="12">F-ATPase subunit b</shortName>
    </alternativeName>
</protein>
<evidence type="ECO:0000256" key="8">
    <source>
        <dbReference type="ARBA" id="ARBA00023136"/>
    </source>
</evidence>
<dbReference type="Proteomes" id="UP000051017">
    <property type="component" value="Unassembled WGS sequence"/>
</dbReference>
<keyword evidence="9 12" id="KW-0066">ATP synthesis</keyword>
<dbReference type="GO" id="GO:0045259">
    <property type="term" value="C:proton-transporting ATP synthase complex"/>
    <property type="evidence" value="ECO:0007669"/>
    <property type="project" value="UniProtKB-KW"/>
</dbReference>
<feature type="region of interest" description="Disordered" evidence="14">
    <location>
        <begin position="19"/>
        <end position="40"/>
    </location>
</feature>
<evidence type="ECO:0000256" key="6">
    <source>
        <dbReference type="ARBA" id="ARBA00022989"/>
    </source>
</evidence>
<dbReference type="EMBL" id="LIBJ01000173">
    <property type="protein sequence ID" value="KRO47296.1"/>
    <property type="molecule type" value="Genomic_DNA"/>
</dbReference>
<organism evidence="15 16">
    <name type="scientific">Acidimicrobiia bacterium BACL6 MAG-120924-bin43</name>
    <dbReference type="NCBI Taxonomy" id="1655583"/>
    <lineage>
        <taxon>Bacteria</taxon>
        <taxon>Bacillati</taxon>
        <taxon>Actinomycetota</taxon>
        <taxon>Acidimicrobiia</taxon>
        <taxon>acIV cluster</taxon>
    </lineage>
</organism>
<dbReference type="PANTHER" id="PTHR33445">
    <property type="entry name" value="ATP SYNTHASE SUBUNIT B', CHLOROPLASTIC"/>
    <property type="match status" value="1"/>
</dbReference>
<sequence>MIVHVTTWHGELVQVRVATEEQTDSAASTSEAATSAPNPIAPEPKELLWGAGSFLVFLVLMRLYMFPKIKKGMDARYNGIREDLEQADATRLAAKSDVVAYEAALVGVRAEAAARVDKARQTLDQERTALMADATARNGAKRQAAEAEISAARVAVRDQVAAAVASVTERTAQLAVGKKPDASVVAQAVQQAMQTGGRS</sequence>
<dbReference type="GO" id="GO:0046961">
    <property type="term" value="F:proton-transporting ATPase activity, rotational mechanism"/>
    <property type="evidence" value="ECO:0007669"/>
    <property type="project" value="TreeGrafter"/>
</dbReference>
<keyword evidence="8 12" id="KW-0472">Membrane</keyword>
<keyword evidence="4 12" id="KW-0812">Transmembrane</keyword>
<evidence type="ECO:0000313" key="16">
    <source>
        <dbReference type="Proteomes" id="UP000051017"/>
    </source>
</evidence>
<gene>
    <name evidence="12" type="primary">atpF</name>
    <name evidence="15" type="ORF">ABR75_04715</name>
</gene>
<comment type="similarity">
    <text evidence="1 12 13">Belongs to the ATPase B chain family.</text>
</comment>
<evidence type="ECO:0000256" key="3">
    <source>
        <dbReference type="ARBA" id="ARBA00022547"/>
    </source>
</evidence>
<dbReference type="HAMAP" id="MF_01398">
    <property type="entry name" value="ATP_synth_b_bprime"/>
    <property type="match status" value="1"/>
</dbReference>
<comment type="function">
    <text evidence="12">Component of the F(0) channel, it forms part of the peripheral stalk, linking F(1) to F(0).</text>
</comment>
<dbReference type="AlphaFoldDB" id="A0A0R2QDV4"/>
<keyword evidence="5 12" id="KW-0375">Hydrogen ion transport</keyword>
<keyword evidence="3 12" id="KW-0138">CF(0)</keyword>
<evidence type="ECO:0000256" key="13">
    <source>
        <dbReference type="RuleBase" id="RU003848"/>
    </source>
</evidence>
<evidence type="ECO:0000256" key="2">
    <source>
        <dbReference type="ARBA" id="ARBA00022448"/>
    </source>
</evidence>
<comment type="subunit">
    <text evidence="12">F-type ATPases have 2 components, F(1) - the catalytic core - and F(0) - the membrane proton channel. F(1) has five subunits: alpha(3), beta(3), gamma(1), delta(1), epsilon(1). F(0) has three main subunits: a(1), b(2) and c(10-14). The alpha and beta chains form an alternating ring which encloses part of the gamma chain. F(1) is attached to F(0) by a central stalk formed by the gamma and epsilon chains, while a peripheral stalk is formed by the delta and b chains.</text>
</comment>
<feature type="transmembrane region" description="Helical" evidence="12">
    <location>
        <begin position="47"/>
        <end position="66"/>
    </location>
</feature>
<proteinExistence type="inferred from homology"/>
<dbReference type="CDD" id="cd06503">
    <property type="entry name" value="ATP-synt_Fo_b"/>
    <property type="match status" value="1"/>
</dbReference>
<keyword evidence="2 12" id="KW-0813">Transport</keyword>
<comment type="subcellular location">
    <subcellularLocation>
        <location evidence="12">Cell membrane</location>
        <topology evidence="12">Single-pass membrane protein</topology>
    </subcellularLocation>
    <subcellularLocation>
        <location evidence="11">Endomembrane system</location>
        <topology evidence="11">Single-pass membrane protein</topology>
    </subcellularLocation>
</comment>
<accession>A0A0R2QDV4</accession>
<evidence type="ECO:0000256" key="12">
    <source>
        <dbReference type="HAMAP-Rule" id="MF_01398"/>
    </source>
</evidence>
<evidence type="ECO:0000313" key="15">
    <source>
        <dbReference type="EMBL" id="KRO47296.1"/>
    </source>
</evidence>
<dbReference type="Pfam" id="PF00430">
    <property type="entry name" value="ATP-synt_B"/>
    <property type="match status" value="1"/>
</dbReference>
<dbReference type="PANTHER" id="PTHR33445:SF1">
    <property type="entry name" value="ATP SYNTHASE SUBUNIT B"/>
    <property type="match status" value="1"/>
</dbReference>
<comment type="function">
    <text evidence="10 12">F(1)F(0) ATP synthase produces ATP from ADP in the presence of a proton or sodium gradient. F-type ATPases consist of two structural domains, F(1) containing the extramembraneous catalytic core and F(0) containing the membrane proton channel, linked together by a central stalk and a peripheral stalk. During catalysis, ATP synthesis in the catalytic domain of F(1) is coupled via a rotary mechanism of the central stalk subunits to proton translocation.</text>
</comment>
<evidence type="ECO:0000256" key="7">
    <source>
        <dbReference type="ARBA" id="ARBA00023065"/>
    </source>
</evidence>
<dbReference type="GO" id="GO:0046933">
    <property type="term" value="F:proton-transporting ATP synthase activity, rotational mechanism"/>
    <property type="evidence" value="ECO:0007669"/>
    <property type="project" value="UniProtKB-UniRule"/>
</dbReference>
<dbReference type="InterPro" id="IPR002146">
    <property type="entry name" value="ATP_synth_b/b'su_bac/chlpt"/>
</dbReference>
<evidence type="ECO:0000256" key="14">
    <source>
        <dbReference type="SAM" id="MobiDB-lite"/>
    </source>
</evidence>
<keyword evidence="12" id="KW-1003">Cell membrane</keyword>
<evidence type="ECO:0000256" key="9">
    <source>
        <dbReference type="ARBA" id="ARBA00023310"/>
    </source>
</evidence>
<feature type="compositionally biased region" description="Low complexity" evidence="14">
    <location>
        <begin position="24"/>
        <end position="36"/>
    </location>
</feature>
<keyword evidence="6 12" id="KW-1133">Transmembrane helix</keyword>
<evidence type="ECO:0000256" key="1">
    <source>
        <dbReference type="ARBA" id="ARBA00005513"/>
    </source>
</evidence>
<keyword evidence="7 12" id="KW-0406">Ion transport</keyword>
<evidence type="ECO:0000256" key="10">
    <source>
        <dbReference type="ARBA" id="ARBA00025198"/>
    </source>
</evidence>
<comment type="caution">
    <text evidence="15">The sequence shown here is derived from an EMBL/GenBank/DDBJ whole genome shotgun (WGS) entry which is preliminary data.</text>
</comment>